<comment type="function">
    <text evidence="9">Vacuolar effluxer which mediate the efflux of amino acids resulting from autophagic degradation. The release of autophagic amino acids allows the maintenance of protein synthesis and viability during nitrogen starvation.</text>
</comment>
<dbReference type="AlphaFoldDB" id="A0A9P3LRU4"/>
<dbReference type="Pfam" id="PF11700">
    <property type="entry name" value="ATG22"/>
    <property type="match status" value="1"/>
</dbReference>
<keyword evidence="11" id="KW-1185">Reference proteome</keyword>
<dbReference type="GO" id="GO:0032974">
    <property type="term" value="P:amino acid transmembrane export from vacuole"/>
    <property type="evidence" value="ECO:0007669"/>
    <property type="project" value="InterPro"/>
</dbReference>
<dbReference type="Proteomes" id="UP000827284">
    <property type="component" value="Unassembled WGS sequence"/>
</dbReference>
<keyword evidence="5 9" id="KW-0812">Transmembrane</keyword>
<comment type="caution">
    <text evidence="10">The sequence shown here is derived from an EMBL/GenBank/DDBJ whole genome shotgun (WGS) entry which is preliminary data.</text>
</comment>
<feature type="transmembrane region" description="Helical" evidence="9">
    <location>
        <begin position="395"/>
        <end position="415"/>
    </location>
</feature>
<feature type="transmembrane region" description="Helical" evidence="9">
    <location>
        <begin position="235"/>
        <end position="260"/>
    </location>
</feature>
<feature type="transmembrane region" description="Helical" evidence="9">
    <location>
        <begin position="362"/>
        <end position="383"/>
    </location>
</feature>
<evidence type="ECO:0000256" key="2">
    <source>
        <dbReference type="ARBA" id="ARBA00006978"/>
    </source>
</evidence>
<dbReference type="CDD" id="cd17483">
    <property type="entry name" value="MFS_Atg22_like"/>
    <property type="match status" value="1"/>
</dbReference>
<dbReference type="GO" id="GO:0012505">
    <property type="term" value="C:endomembrane system"/>
    <property type="evidence" value="ECO:0007669"/>
    <property type="project" value="UniProtKB-SubCell"/>
</dbReference>
<evidence type="ECO:0000256" key="6">
    <source>
        <dbReference type="ARBA" id="ARBA00022970"/>
    </source>
</evidence>
<comment type="subcellular location">
    <subcellularLocation>
        <location evidence="1">Endomembrane system</location>
        <topology evidence="1">Multi-pass membrane protein</topology>
    </subcellularLocation>
    <subcellularLocation>
        <location evidence="9">Vacuole membrane</location>
        <topology evidence="9">Multi-pass membrane protein</topology>
    </subcellularLocation>
</comment>
<evidence type="ECO:0000313" key="11">
    <source>
        <dbReference type="Proteomes" id="UP000827284"/>
    </source>
</evidence>
<dbReference type="GO" id="GO:0005774">
    <property type="term" value="C:vacuolar membrane"/>
    <property type="evidence" value="ECO:0007669"/>
    <property type="project" value="UniProtKB-SubCell"/>
</dbReference>
<dbReference type="InterPro" id="IPR036259">
    <property type="entry name" value="MFS_trans_sf"/>
</dbReference>
<keyword evidence="3 9" id="KW-0813">Transport</keyword>
<evidence type="ECO:0000313" key="10">
    <source>
        <dbReference type="EMBL" id="GJJ67945.1"/>
    </source>
</evidence>
<reference evidence="10" key="2">
    <citation type="journal article" date="2022" name="Microbiol. Resour. Announc.">
        <title>Whole-Genome Sequence of Entomortierella parvispora E1425, a Mucoromycotan Fungus Associated with Burkholderiaceae-Related Endosymbiotic Bacteria.</title>
        <authorList>
            <person name="Herlambang A."/>
            <person name="Guo Y."/>
            <person name="Takashima Y."/>
            <person name="Narisawa K."/>
            <person name="Ohta H."/>
            <person name="Nishizawa T."/>
        </authorList>
    </citation>
    <scope>NUCLEOTIDE SEQUENCE</scope>
    <source>
        <strain evidence="10">E1425</strain>
    </source>
</reference>
<feature type="transmembrane region" description="Helical" evidence="9">
    <location>
        <begin position="151"/>
        <end position="169"/>
    </location>
</feature>
<reference evidence="10" key="1">
    <citation type="submission" date="2021-11" db="EMBL/GenBank/DDBJ databases">
        <authorList>
            <person name="Herlambang A."/>
            <person name="Guo Y."/>
            <person name="Takashima Y."/>
            <person name="Nishizawa T."/>
        </authorList>
    </citation>
    <scope>NUCLEOTIDE SEQUENCE</scope>
    <source>
        <strain evidence="10">E1425</strain>
    </source>
</reference>
<dbReference type="PANTHER" id="PTHR23519">
    <property type="entry name" value="AUTOPHAGY-RELATED PROTEIN 22"/>
    <property type="match status" value="1"/>
</dbReference>
<accession>A0A9P3LRU4</accession>
<dbReference type="PANTHER" id="PTHR23519:SF1">
    <property type="entry name" value="AUTOPHAGY-RELATED PROTEIN 22"/>
    <property type="match status" value="1"/>
</dbReference>
<feature type="transmembrane region" description="Helical" evidence="9">
    <location>
        <begin position="47"/>
        <end position="68"/>
    </location>
</feature>
<dbReference type="OrthoDB" id="42657at2759"/>
<dbReference type="GO" id="GO:0006914">
    <property type="term" value="P:autophagy"/>
    <property type="evidence" value="ECO:0007669"/>
    <property type="project" value="UniProtKB-KW"/>
</dbReference>
<feature type="transmembrane region" description="Helical" evidence="9">
    <location>
        <begin position="492"/>
        <end position="512"/>
    </location>
</feature>
<dbReference type="EMBL" id="BQFW01000001">
    <property type="protein sequence ID" value="GJJ67945.1"/>
    <property type="molecule type" value="Genomic_DNA"/>
</dbReference>
<keyword evidence="6 9" id="KW-0029">Amino-acid transport</keyword>
<gene>
    <name evidence="10" type="ORF">EMPS_00291</name>
</gene>
<dbReference type="InterPro" id="IPR024671">
    <property type="entry name" value="Atg22-like"/>
</dbReference>
<feature type="transmembrane region" description="Helical" evidence="9">
    <location>
        <begin position="119"/>
        <end position="139"/>
    </location>
</feature>
<name>A0A9P3LRU4_9FUNG</name>
<sequence>MPELTKETSAREGRIQRLRKRLFIDDPKDDVELQPYIPERLTKKSELWAFFLFGFGYFAWSNTTSSIFQPLLIQQVARTASHLNSNSSIPCPADDKDIPLGDKCVVHFGFIKGIEPTSYALLINVVAVWCTIFVSLGTSAFADHGRSSRKLMMTFCTLLAIATAFMFIGPLKPEVWWVSGLLMVVGLIFNGATLNFYDAHIPLLARHHPDVVRALVDYGEDSEEYILAKVRTATFLSGGASASGFAGGILLTVLATIVLLMTDATALILGYCLVMSSFFVLIFMGLYWHLSYQRTSPPLPAGANMFTFGYKRIGRTVSQVRRLKTMFYYLCAWFILGDGLTSASNMAILIAQDQLQASNTSLIIAALIQYICAAVSMWFWIWLQNTRGVRPMRVIIINSSLFGLIPVYCLLGLIPGNPVGLKQIWELYMLASFFGLFIGAIYSSNRVVFSQFIPFGHENELYALFEMANVSSSWIGPLICTAIIQHSGIRQTWWFLVTQFYVPAFMMCFVNVEKGRQEAIDFHKNEMEGKDLSKSRASPAEVAALQDRVFADEEKQLAEHV</sequence>
<keyword evidence="7 9" id="KW-1133">Transmembrane helix</keyword>
<feature type="transmembrane region" description="Helical" evidence="9">
    <location>
        <begin position="175"/>
        <end position="197"/>
    </location>
</feature>
<dbReference type="InterPro" id="IPR050495">
    <property type="entry name" value="ATG22/LtaA_families"/>
</dbReference>
<evidence type="ECO:0000256" key="4">
    <source>
        <dbReference type="ARBA" id="ARBA00022554"/>
    </source>
</evidence>
<evidence type="ECO:0000256" key="3">
    <source>
        <dbReference type="ARBA" id="ARBA00022448"/>
    </source>
</evidence>
<proteinExistence type="inferred from homology"/>
<dbReference type="SUPFAM" id="SSF103473">
    <property type="entry name" value="MFS general substrate transporter"/>
    <property type="match status" value="2"/>
</dbReference>
<dbReference type="Gene3D" id="1.20.1250.20">
    <property type="entry name" value="MFS general substrate transporter like domains"/>
    <property type="match status" value="1"/>
</dbReference>
<feature type="transmembrane region" description="Helical" evidence="9">
    <location>
        <begin position="427"/>
        <end position="449"/>
    </location>
</feature>
<feature type="transmembrane region" description="Helical" evidence="9">
    <location>
        <begin position="266"/>
        <end position="288"/>
    </location>
</feature>
<feature type="transmembrane region" description="Helical" evidence="9">
    <location>
        <begin position="327"/>
        <end position="350"/>
    </location>
</feature>
<protein>
    <recommendedName>
        <fullName evidence="9">Autophagy-related protein</fullName>
    </recommendedName>
</protein>
<organism evidence="10 11">
    <name type="scientific">Entomortierella parvispora</name>
    <dbReference type="NCBI Taxonomy" id="205924"/>
    <lineage>
        <taxon>Eukaryota</taxon>
        <taxon>Fungi</taxon>
        <taxon>Fungi incertae sedis</taxon>
        <taxon>Mucoromycota</taxon>
        <taxon>Mortierellomycotina</taxon>
        <taxon>Mortierellomycetes</taxon>
        <taxon>Mortierellales</taxon>
        <taxon>Mortierellaceae</taxon>
        <taxon>Entomortierella</taxon>
    </lineage>
</organism>
<evidence type="ECO:0000256" key="9">
    <source>
        <dbReference type="RuleBase" id="RU363073"/>
    </source>
</evidence>
<evidence type="ECO:0000256" key="5">
    <source>
        <dbReference type="ARBA" id="ARBA00022692"/>
    </source>
</evidence>
<keyword evidence="9" id="KW-0072">Autophagy</keyword>
<feature type="transmembrane region" description="Helical" evidence="9">
    <location>
        <begin position="461"/>
        <end position="486"/>
    </location>
</feature>
<evidence type="ECO:0000256" key="8">
    <source>
        <dbReference type="ARBA" id="ARBA00023136"/>
    </source>
</evidence>
<comment type="similarity">
    <text evidence="2 9">Belongs to the ATG22 family.</text>
</comment>
<dbReference type="InterPro" id="IPR044738">
    <property type="entry name" value="Atg22"/>
</dbReference>
<evidence type="ECO:0000256" key="7">
    <source>
        <dbReference type="ARBA" id="ARBA00022989"/>
    </source>
</evidence>
<evidence type="ECO:0000256" key="1">
    <source>
        <dbReference type="ARBA" id="ARBA00004127"/>
    </source>
</evidence>
<keyword evidence="8 9" id="KW-0472">Membrane</keyword>
<keyword evidence="4 9" id="KW-0926">Vacuole</keyword>